<name>A0A9W9A4G2_9AGAR</name>
<dbReference type="GO" id="GO:0008171">
    <property type="term" value="F:O-methyltransferase activity"/>
    <property type="evidence" value="ECO:0007669"/>
    <property type="project" value="InterPro"/>
</dbReference>
<dbReference type="OrthoDB" id="2410195at2759"/>
<dbReference type="GO" id="GO:0046983">
    <property type="term" value="F:protein dimerization activity"/>
    <property type="evidence" value="ECO:0007669"/>
    <property type="project" value="InterPro"/>
</dbReference>
<protein>
    <submittedName>
        <fullName evidence="6">S-adenosyl-L-methionine-dependent methyltransferase</fullName>
    </submittedName>
</protein>
<accession>A0A9W9A4G2</accession>
<evidence type="ECO:0000259" key="4">
    <source>
        <dbReference type="Pfam" id="PF00891"/>
    </source>
</evidence>
<dbReference type="Pfam" id="PF08100">
    <property type="entry name" value="Dimerisation"/>
    <property type="match status" value="1"/>
</dbReference>
<sequence length="481" mass="53743">MSSEVQRLLDTINGSVTSLNLACSSSGSLVPNMNEPFQPSSENFRGSFEALQAARIISAAALQLEAIVAPPQVVLYHVVGGFFKSMALRVCLESNVTEILREAGPEGMHIYDIAKNNGQDPQKLARFLRYLCSNHVYREVSPDVFANNRISSLLDTKKSISELRSRPFDKYKDTDGMAALVGHHLDECFKGAAYAWEALNDPDMIHAQEHLGTPLNKAYSSQTPYFKFIQNDDHRRLRFDVSMQGMERLQPPDITLNAFDWEKLPRGSKVVDVGGGVGSVFFPLAEKFPELKLVIQDLPGVVDNAKKVWSERMPSALQTGQVNPEAHNFFNVQPHKDTSVFFLKHVLHNWSDSSCVEILKRLREASNDSTRLVIMDSAMPYVCRSRNEHTSSAYISSSAPEEAPDPLLANYGALNEMSYVLDMVMFVILNTQERTYEQLNSLLKDSGWIISSVRRKPGDAAFVQIEAKPEESFDSSSQAKL</sequence>
<reference evidence="6" key="1">
    <citation type="submission" date="2022-08" db="EMBL/GenBank/DDBJ databases">
        <title>A Global Phylogenomic Analysis of the Shiitake Genus Lentinula.</title>
        <authorList>
            <consortium name="DOE Joint Genome Institute"/>
            <person name="Sierra-Patev S."/>
            <person name="Min B."/>
            <person name="Naranjo-Ortiz M."/>
            <person name="Looney B."/>
            <person name="Konkel Z."/>
            <person name="Slot J.C."/>
            <person name="Sakamoto Y."/>
            <person name="Steenwyk J.L."/>
            <person name="Rokas A."/>
            <person name="Carro J."/>
            <person name="Camarero S."/>
            <person name="Ferreira P."/>
            <person name="Molpeceres G."/>
            <person name="Ruiz-Duenas F.J."/>
            <person name="Serrano A."/>
            <person name="Henrissat B."/>
            <person name="Drula E."/>
            <person name="Hughes K.W."/>
            <person name="Mata J.L."/>
            <person name="Ishikawa N.K."/>
            <person name="Vargas-Isla R."/>
            <person name="Ushijima S."/>
            <person name="Smith C.A."/>
            <person name="Ahrendt S."/>
            <person name="Andreopoulos W."/>
            <person name="He G."/>
            <person name="Labutti K."/>
            <person name="Lipzen A."/>
            <person name="Ng V."/>
            <person name="Riley R."/>
            <person name="Sandor L."/>
            <person name="Barry K."/>
            <person name="Martinez A.T."/>
            <person name="Xiao Y."/>
            <person name="Gibbons J.G."/>
            <person name="Terashima K."/>
            <person name="Grigoriev I.V."/>
            <person name="Hibbett D.S."/>
        </authorList>
    </citation>
    <scope>NUCLEOTIDE SEQUENCE</scope>
    <source>
        <strain evidence="6">JLM2183</strain>
    </source>
</reference>
<dbReference type="SUPFAM" id="SSF46785">
    <property type="entry name" value="Winged helix' DNA-binding domain"/>
    <property type="match status" value="1"/>
</dbReference>
<evidence type="ECO:0000313" key="6">
    <source>
        <dbReference type="EMBL" id="KAJ4474246.1"/>
    </source>
</evidence>
<feature type="domain" description="O-methyltransferase dimerisation" evidence="5">
    <location>
        <begin position="77"/>
        <end position="154"/>
    </location>
</feature>
<dbReference type="InterPro" id="IPR012967">
    <property type="entry name" value="COMT_dimerisation"/>
</dbReference>
<dbReference type="GO" id="GO:0032259">
    <property type="term" value="P:methylation"/>
    <property type="evidence" value="ECO:0007669"/>
    <property type="project" value="UniProtKB-KW"/>
</dbReference>
<dbReference type="SUPFAM" id="SSF53335">
    <property type="entry name" value="S-adenosyl-L-methionine-dependent methyltransferases"/>
    <property type="match status" value="1"/>
</dbReference>
<dbReference type="PROSITE" id="PS51683">
    <property type="entry name" value="SAM_OMT_II"/>
    <property type="match status" value="1"/>
</dbReference>
<dbReference type="AlphaFoldDB" id="A0A9W9A4G2"/>
<dbReference type="InterPro" id="IPR016461">
    <property type="entry name" value="COMT-like"/>
</dbReference>
<dbReference type="InterPro" id="IPR036390">
    <property type="entry name" value="WH_DNA-bd_sf"/>
</dbReference>
<organism evidence="6 7">
    <name type="scientific">Lentinula aciculospora</name>
    <dbReference type="NCBI Taxonomy" id="153920"/>
    <lineage>
        <taxon>Eukaryota</taxon>
        <taxon>Fungi</taxon>
        <taxon>Dikarya</taxon>
        <taxon>Basidiomycota</taxon>
        <taxon>Agaricomycotina</taxon>
        <taxon>Agaricomycetes</taxon>
        <taxon>Agaricomycetidae</taxon>
        <taxon>Agaricales</taxon>
        <taxon>Marasmiineae</taxon>
        <taxon>Omphalotaceae</taxon>
        <taxon>Lentinula</taxon>
    </lineage>
</organism>
<comment type="caution">
    <text evidence="6">The sequence shown here is derived from an EMBL/GenBank/DDBJ whole genome shotgun (WGS) entry which is preliminary data.</text>
</comment>
<keyword evidence="1 6" id="KW-0489">Methyltransferase</keyword>
<dbReference type="InterPro" id="IPR001077">
    <property type="entry name" value="COMT_C"/>
</dbReference>
<keyword evidence="3" id="KW-0949">S-adenosyl-L-methionine</keyword>
<dbReference type="Proteomes" id="UP001150266">
    <property type="component" value="Unassembled WGS sequence"/>
</dbReference>
<dbReference type="PANTHER" id="PTHR43712:SF2">
    <property type="entry name" value="O-METHYLTRANSFERASE CICE"/>
    <property type="match status" value="1"/>
</dbReference>
<evidence type="ECO:0000256" key="3">
    <source>
        <dbReference type="ARBA" id="ARBA00022691"/>
    </source>
</evidence>
<dbReference type="Gene3D" id="1.10.10.10">
    <property type="entry name" value="Winged helix-like DNA-binding domain superfamily/Winged helix DNA-binding domain"/>
    <property type="match status" value="1"/>
</dbReference>
<dbReference type="InterPro" id="IPR036388">
    <property type="entry name" value="WH-like_DNA-bd_sf"/>
</dbReference>
<evidence type="ECO:0000256" key="2">
    <source>
        <dbReference type="ARBA" id="ARBA00022679"/>
    </source>
</evidence>
<dbReference type="InterPro" id="IPR029063">
    <property type="entry name" value="SAM-dependent_MTases_sf"/>
</dbReference>
<dbReference type="Pfam" id="PF00891">
    <property type="entry name" value="Methyltransf_2"/>
    <property type="match status" value="1"/>
</dbReference>
<evidence type="ECO:0000256" key="1">
    <source>
        <dbReference type="ARBA" id="ARBA00022603"/>
    </source>
</evidence>
<dbReference type="PANTHER" id="PTHR43712">
    <property type="entry name" value="PUTATIVE (AFU_ORTHOLOGUE AFUA_4G14580)-RELATED"/>
    <property type="match status" value="1"/>
</dbReference>
<evidence type="ECO:0000259" key="5">
    <source>
        <dbReference type="Pfam" id="PF08100"/>
    </source>
</evidence>
<keyword evidence="2" id="KW-0808">Transferase</keyword>
<dbReference type="Gene3D" id="3.40.50.150">
    <property type="entry name" value="Vaccinia Virus protein VP39"/>
    <property type="match status" value="1"/>
</dbReference>
<keyword evidence="7" id="KW-1185">Reference proteome</keyword>
<gene>
    <name evidence="6" type="ORF">J3R30DRAFT_3507046</name>
</gene>
<dbReference type="EMBL" id="JAOTPV010000016">
    <property type="protein sequence ID" value="KAJ4474246.1"/>
    <property type="molecule type" value="Genomic_DNA"/>
</dbReference>
<feature type="domain" description="O-methyltransferase C-terminal" evidence="4">
    <location>
        <begin position="213"/>
        <end position="381"/>
    </location>
</feature>
<evidence type="ECO:0000313" key="7">
    <source>
        <dbReference type="Proteomes" id="UP001150266"/>
    </source>
</evidence>
<proteinExistence type="predicted"/>